<evidence type="ECO:0000313" key="7">
    <source>
        <dbReference type="Proteomes" id="UP000029492"/>
    </source>
</evidence>
<feature type="domain" description="Cyclic nucleotide-binding" evidence="4">
    <location>
        <begin position="32"/>
        <end position="82"/>
    </location>
</feature>
<dbReference type="InterPro" id="IPR036388">
    <property type="entry name" value="WH-like_DNA-bd_sf"/>
</dbReference>
<keyword evidence="3" id="KW-0804">Transcription</keyword>
<dbReference type="CDD" id="cd00038">
    <property type="entry name" value="CAP_ED"/>
    <property type="match status" value="1"/>
</dbReference>
<evidence type="ECO:0000259" key="5">
    <source>
        <dbReference type="PROSITE" id="PS51063"/>
    </source>
</evidence>
<dbReference type="GeneID" id="6138623"/>
<dbReference type="InterPro" id="IPR036390">
    <property type="entry name" value="WH_DNA-bd_sf"/>
</dbReference>
<accession>A0A089NTK4</accession>
<gene>
    <name evidence="6" type="ORF">MOC_2992</name>
</gene>
<dbReference type="InterPro" id="IPR000595">
    <property type="entry name" value="cNMP-bd_dom"/>
</dbReference>
<dbReference type="InterPro" id="IPR014710">
    <property type="entry name" value="RmlC-like_jellyroll"/>
</dbReference>
<dbReference type="PROSITE" id="PS50042">
    <property type="entry name" value="CNMP_BINDING_3"/>
    <property type="match status" value="1"/>
</dbReference>
<dbReference type="GO" id="GO:0005829">
    <property type="term" value="C:cytosol"/>
    <property type="evidence" value="ECO:0007669"/>
    <property type="project" value="TreeGrafter"/>
</dbReference>
<dbReference type="PANTHER" id="PTHR24567:SF75">
    <property type="entry name" value="FUMARATE AND NITRATE REDUCTION REGULATORY PROTEIN"/>
    <property type="match status" value="1"/>
</dbReference>
<dbReference type="GO" id="GO:0003700">
    <property type="term" value="F:DNA-binding transcription factor activity"/>
    <property type="evidence" value="ECO:0007669"/>
    <property type="project" value="TreeGrafter"/>
</dbReference>
<dbReference type="CDD" id="cd00092">
    <property type="entry name" value="HTH_CRP"/>
    <property type="match status" value="1"/>
</dbReference>
<dbReference type="SUPFAM" id="SSF46785">
    <property type="entry name" value="Winged helix' DNA-binding domain"/>
    <property type="match status" value="1"/>
</dbReference>
<evidence type="ECO:0000256" key="1">
    <source>
        <dbReference type="ARBA" id="ARBA00023015"/>
    </source>
</evidence>
<proteinExistence type="predicted"/>
<reference evidence="6 7" key="1">
    <citation type="journal article" date="2014" name="PLoS ONE">
        <title>Genome Information of Methylobacterium oryzae, a Plant-Probiotic Methylotroph in the Phyllosphere.</title>
        <authorList>
            <person name="Kwak M.J."/>
            <person name="Jeong H."/>
            <person name="Madhaiyan M."/>
            <person name="Lee Y."/>
            <person name="Sa T.M."/>
            <person name="Oh T.K."/>
            <person name="Kim J.F."/>
        </authorList>
    </citation>
    <scope>NUCLEOTIDE SEQUENCE [LARGE SCALE GENOMIC DNA]</scope>
    <source>
        <strain evidence="6 7">CBMB20</strain>
    </source>
</reference>
<dbReference type="STRING" id="693986.MOC_2992"/>
<name>A0A089NTK4_9HYPH</name>
<dbReference type="Proteomes" id="UP000029492">
    <property type="component" value="Chromosome"/>
</dbReference>
<evidence type="ECO:0000256" key="2">
    <source>
        <dbReference type="ARBA" id="ARBA00023125"/>
    </source>
</evidence>
<dbReference type="InterPro" id="IPR012318">
    <property type="entry name" value="HTH_CRP"/>
</dbReference>
<dbReference type="InterPro" id="IPR018490">
    <property type="entry name" value="cNMP-bd_dom_sf"/>
</dbReference>
<dbReference type="Gene3D" id="2.60.120.10">
    <property type="entry name" value="Jelly Rolls"/>
    <property type="match status" value="1"/>
</dbReference>
<dbReference type="SMART" id="SM00100">
    <property type="entry name" value="cNMP"/>
    <property type="match status" value="1"/>
</dbReference>
<dbReference type="SMART" id="SM00419">
    <property type="entry name" value="HTH_CRP"/>
    <property type="match status" value="1"/>
</dbReference>
<dbReference type="InterPro" id="IPR050397">
    <property type="entry name" value="Env_Response_Regulators"/>
</dbReference>
<dbReference type="PROSITE" id="PS51063">
    <property type="entry name" value="HTH_CRP_2"/>
    <property type="match status" value="1"/>
</dbReference>
<evidence type="ECO:0000313" key="6">
    <source>
        <dbReference type="EMBL" id="AIQ90747.1"/>
    </source>
</evidence>
<dbReference type="eggNOG" id="COG0664">
    <property type="taxonomic scope" value="Bacteria"/>
</dbReference>
<sequence>MQLALATSGLAPVLNAGPVPNLGLRQEAGSRRRFEAEEEIYAEGDRAAHFYKVVSGAVRSYKLLDDGRRQISGFHLPGDIFGVEAGDEHRFGAEAVTDTTLTVHRRGDRDALARDGGALAREVVAAVMHALERAQEHMMLLGRKSAKERVASFLLGLAKRTESVSAVELPMSRADIADHLGLTVESVSRALTQLERAGVIELPAHRRTVVLRDKATLRRLDA</sequence>
<evidence type="ECO:0000256" key="3">
    <source>
        <dbReference type="ARBA" id="ARBA00023163"/>
    </source>
</evidence>
<protein>
    <submittedName>
        <fullName evidence="6">Crp/Fnr family transcriptional regulator</fullName>
    </submittedName>
</protein>
<dbReference type="SUPFAM" id="SSF51206">
    <property type="entry name" value="cAMP-binding domain-like"/>
    <property type="match status" value="1"/>
</dbReference>
<feature type="domain" description="HTH crp-type" evidence="5">
    <location>
        <begin position="144"/>
        <end position="215"/>
    </location>
</feature>
<dbReference type="HOGENOM" id="CLU_075053_0_1_5"/>
<dbReference type="GO" id="GO:0003677">
    <property type="term" value="F:DNA binding"/>
    <property type="evidence" value="ECO:0007669"/>
    <property type="project" value="UniProtKB-KW"/>
</dbReference>
<keyword evidence="2" id="KW-0238">DNA-binding</keyword>
<organism evidence="6 7">
    <name type="scientific">Methylobacterium oryzae CBMB20</name>
    <dbReference type="NCBI Taxonomy" id="693986"/>
    <lineage>
        <taxon>Bacteria</taxon>
        <taxon>Pseudomonadati</taxon>
        <taxon>Pseudomonadota</taxon>
        <taxon>Alphaproteobacteria</taxon>
        <taxon>Hyphomicrobiales</taxon>
        <taxon>Methylobacteriaceae</taxon>
        <taxon>Methylobacterium</taxon>
    </lineage>
</organism>
<dbReference type="PRINTS" id="PR00034">
    <property type="entry name" value="HTHCRP"/>
</dbReference>
<dbReference type="KEGG" id="mor:MOC_2992"/>
<dbReference type="Pfam" id="PF00027">
    <property type="entry name" value="cNMP_binding"/>
    <property type="match status" value="1"/>
</dbReference>
<keyword evidence="7" id="KW-1185">Reference proteome</keyword>
<dbReference type="EMBL" id="CP003811">
    <property type="protein sequence ID" value="AIQ90747.1"/>
    <property type="molecule type" value="Genomic_DNA"/>
</dbReference>
<keyword evidence="1" id="KW-0805">Transcription regulation</keyword>
<dbReference type="Gene3D" id="1.10.10.10">
    <property type="entry name" value="Winged helix-like DNA-binding domain superfamily/Winged helix DNA-binding domain"/>
    <property type="match status" value="1"/>
</dbReference>
<dbReference type="PANTHER" id="PTHR24567">
    <property type="entry name" value="CRP FAMILY TRANSCRIPTIONAL REGULATORY PROTEIN"/>
    <property type="match status" value="1"/>
</dbReference>
<dbReference type="AlphaFoldDB" id="A0A089NTK4"/>
<evidence type="ECO:0000259" key="4">
    <source>
        <dbReference type="PROSITE" id="PS50042"/>
    </source>
</evidence>
<dbReference type="RefSeq" id="WP_012319540.1">
    <property type="nucleotide sequence ID" value="NZ_CP003811.1"/>
</dbReference>
<dbReference type="Pfam" id="PF13545">
    <property type="entry name" value="HTH_Crp_2"/>
    <property type="match status" value="1"/>
</dbReference>